<dbReference type="GO" id="GO:0006612">
    <property type="term" value="P:protein targeting to membrane"/>
    <property type="evidence" value="ECO:0007669"/>
    <property type="project" value="TreeGrafter"/>
</dbReference>
<feature type="region of interest" description="Disordered" evidence="11">
    <location>
        <begin position="1"/>
        <end position="35"/>
    </location>
</feature>
<evidence type="ECO:0000256" key="11">
    <source>
        <dbReference type="SAM" id="MobiDB-lite"/>
    </source>
</evidence>
<evidence type="ECO:0000259" key="12">
    <source>
        <dbReference type="Pfam" id="PF01529"/>
    </source>
</evidence>
<feature type="compositionally biased region" description="Low complexity" evidence="11">
    <location>
        <begin position="1"/>
        <end position="12"/>
    </location>
</feature>
<feature type="region of interest" description="Disordered" evidence="11">
    <location>
        <begin position="171"/>
        <end position="228"/>
    </location>
</feature>
<comment type="subcellular location">
    <subcellularLocation>
        <location evidence="1">Endomembrane system</location>
        <topology evidence="1">Multi-pass membrane protein</topology>
    </subcellularLocation>
</comment>
<gene>
    <name evidence="13" type="ORF">SEMRO_868_G213390.1</name>
</gene>
<evidence type="ECO:0000256" key="8">
    <source>
        <dbReference type="ARBA" id="ARBA00023288"/>
    </source>
</evidence>
<dbReference type="PANTHER" id="PTHR22883:SF301">
    <property type="entry name" value="PALMITOYLTRANSFERASE ZDHHC12"/>
    <property type="match status" value="1"/>
</dbReference>
<dbReference type="PROSITE" id="PS50216">
    <property type="entry name" value="DHHC"/>
    <property type="match status" value="1"/>
</dbReference>
<evidence type="ECO:0000256" key="7">
    <source>
        <dbReference type="ARBA" id="ARBA00023139"/>
    </source>
</evidence>
<comment type="caution">
    <text evidence="13">The sequence shown here is derived from an EMBL/GenBank/DDBJ whole genome shotgun (WGS) entry which is preliminary data.</text>
</comment>
<keyword evidence="7" id="KW-0564">Palmitate</keyword>
<feature type="transmembrane region" description="Helical" evidence="10">
    <location>
        <begin position="121"/>
        <end position="144"/>
    </location>
</feature>
<feature type="transmembrane region" description="Helical" evidence="10">
    <location>
        <begin position="281"/>
        <end position="301"/>
    </location>
</feature>
<sequence>MPSSPLVSNSTSSDEHSHGFQDDSSSIRKRPQESLEVETLVGNSALSNDGLQVQQGKPAAKRSPTTPRQATIRYMFMSTLCLVLGLTCPQTVLYQQGSSSSSSLSSSQVVMDHDDDHLSEFQWSLAIGCLFLYLICISSFWMVCGSDPGYLSARVLQEDVFEDQQTLLNDDDDDHHNACTNNSAEQEDVQHLPASNSGLVMDPENDEGKLHPSAAQSSNSTDISNNPFHQSTTRRQFCETCQIAPPLRSHHCKICDKCVATFDHHCQFVGTCIGERNHCRFWWFLVVHVTNLAIAGHYLNTSPLGLSTLLFPTNNEDDDDAYAALFVLFCRCYFYTLRGVAGIMMIIHTWMAVTNTTTFECAKGARHVDYLRGTKMADLPFSKGLIHNLRVFCCHKDDLVKTQPWKKACATPSTGRHQWIPTLWHPPGTIVRDSADWWQHPWENKYWSCCG</sequence>
<dbReference type="OrthoDB" id="331948at2759"/>
<dbReference type="InterPro" id="IPR001594">
    <property type="entry name" value="Palmitoyltrfase_DHHC"/>
</dbReference>
<name>A0A9N8HKW2_9STRA</name>
<dbReference type="GO" id="GO:0005783">
    <property type="term" value="C:endoplasmic reticulum"/>
    <property type="evidence" value="ECO:0007669"/>
    <property type="project" value="TreeGrafter"/>
</dbReference>
<evidence type="ECO:0000313" key="14">
    <source>
        <dbReference type="Proteomes" id="UP001153069"/>
    </source>
</evidence>
<proteinExistence type="inferred from homology"/>
<dbReference type="Proteomes" id="UP001153069">
    <property type="component" value="Unassembled WGS sequence"/>
</dbReference>
<keyword evidence="8" id="KW-0449">Lipoprotein</keyword>
<evidence type="ECO:0000256" key="1">
    <source>
        <dbReference type="ARBA" id="ARBA00004127"/>
    </source>
</evidence>
<feature type="transmembrane region" description="Helical" evidence="10">
    <location>
        <begin position="321"/>
        <end position="341"/>
    </location>
</feature>
<evidence type="ECO:0000256" key="2">
    <source>
        <dbReference type="ARBA" id="ARBA00008574"/>
    </source>
</evidence>
<dbReference type="InterPro" id="IPR039859">
    <property type="entry name" value="PFA4/ZDH16/20/ERF2-like"/>
</dbReference>
<feature type="domain" description="Palmitoyltransferase DHHC" evidence="12">
    <location>
        <begin position="233"/>
        <end position="362"/>
    </location>
</feature>
<evidence type="ECO:0000256" key="4">
    <source>
        <dbReference type="ARBA" id="ARBA00022692"/>
    </source>
</evidence>
<dbReference type="AlphaFoldDB" id="A0A9N8HKW2"/>
<reference evidence="13" key="1">
    <citation type="submission" date="2020-06" db="EMBL/GenBank/DDBJ databases">
        <authorList>
            <consortium name="Plant Systems Biology data submission"/>
        </authorList>
    </citation>
    <scope>NUCLEOTIDE SEQUENCE</scope>
    <source>
        <strain evidence="13">D6</strain>
    </source>
</reference>
<dbReference type="PANTHER" id="PTHR22883">
    <property type="entry name" value="ZINC FINGER DHHC DOMAIN CONTAINING PROTEIN"/>
    <property type="match status" value="1"/>
</dbReference>
<comment type="similarity">
    <text evidence="2 10">Belongs to the DHHC palmitoyltransferase family.</text>
</comment>
<keyword evidence="14" id="KW-1185">Reference proteome</keyword>
<evidence type="ECO:0000313" key="13">
    <source>
        <dbReference type="EMBL" id="CAB9517616.1"/>
    </source>
</evidence>
<protein>
    <recommendedName>
        <fullName evidence="10">Palmitoyltransferase</fullName>
        <ecNumber evidence="10">2.3.1.225</ecNumber>
    </recommendedName>
</protein>
<keyword evidence="6 10" id="KW-0472">Membrane</keyword>
<dbReference type="EMBL" id="CAICTM010000867">
    <property type="protein sequence ID" value="CAB9517616.1"/>
    <property type="molecule type" value="Genomic_DNA"/>
</dbReference>
<organism evidence="13 14">
    <name type="scientific">Seminavis robusta</name>
    <dbReference type="NCBI Taxonomy" id="568900"/>
    <lineage>
        <taxon>Eukaryota</taxon>
        <taxon>Sar</taxon>
        <taxon>Stramenopiles</taxon>
        <taxon>Ochrophyta</taxon>
        <taxon>Bacillariophyta</taxon>
        <taxon>Bacillariophyceae</taxon>
        <taxon>Bacillariophycidae</taxon>
        <taxon>Naviculales</taxon>
        <taxon>Naviculaceae</taxon>
        <taxon>Seminavis</taxon>
    </lineage>
</organism>
<keyword evidence="9 10" id="KW-0012">Acyltransferase</keyword>
<comment type="domain">
    <text evidence="10">The DHHC domain is required for palmitoyltransferase activity.</text>
</comment>
<dbReference type="EC" id="2.3.1.225" evidence="10"/>
<comment type="catalytic activity">
    <reaction evidence="10">
        <text>L-cysteinyl-[protein] + hexadecanoyl-CoA = S-hexadecanoyl-L-cysteinyl-[protein] + CoA</text>
        <dbReference type="Rhea" id="RHEA:36683"/>
        <dbReference type="Rhea" id="RHEA-COMP:10131"/>
        <dbReference type="Rhea" id="RHEA-COMP:11032"/>
        <dbReference type="ChEBI" id="CHEBI:29950"/>
        <dbReference type="ChEBI" id="CHEBI:57287"/>
        <dbReference type="ChEBI" id="CHEBI:57379"/>
        <dbReference type="ChEBI" id="CHEBI:74151"/>
        <dbReference type="EC" id="2.3.1.225"/>
    </reaction>
</comment>
<accession>A0A9N8HKW2</accession>
<keyword evidence="3 10" id="KW-0808">Transferase</keyword>
<evidence type="ECO:0000256" key="6">
    <source>
        <dbReference type="ARBA" id="ARBA00023136"/>
    </source>
</evidence>
<feature type="transmembrane region" description="Helical" evidence="10">
    <location>
        <begin position="71"/>
        <end position="94"/>
    </location>
</feature>
<keyword evidence="5 10" id="KW-1133">Transmembrane helix</keyword>
<evidence type="ECO:0000256" key="5">
    <source>
        <dbReference type="ARBA" id="ARBA00022989"/>
    </source>
</evidence>
<keyword evidence="4 10" id="KW-0812">Transmembrane</keyword>
<dbReference type="Pfam" id="PF01529">
    <property type="entry name" value="DHHC"/>
    <property type="match status" value="1"/>
</dbReference>
<dbReference type="GO" id="GO:0019706">
    <property type="term" value="F:protein-cysteine S-palmitoyltransferase activity"/>
    <property type="evidence" value="ECO:0007669"/>
    <property type="project" value="UniProtKB-EC"/>
</dbReference>
<feature type="compositionally biased region" description="Polar residues" evidence="11">
    <location>
        <begin position="214"/>
        <end position="228"/>
    </location>
</feature>
<dbReference type="GO" id="GO:0005794">
    <property type="term" value="C:Golgi apparatus"/>
    <property type="evidence" value="ECO:0007669"/>
    <property type="project" value="TreeGrafter"/>
</dbReference>
<evidence type="ECO:0000256" key="9">
    <source>
        <dbReference type="ARBA" id="ARBA00023315"/>
    </source>
</evidence>
<evidence type="ECO:0000256" key="3">
    <source>
        <dbReference type="ARBA" id="ARBA00022679"/>
    </source>
</evidence>
<evidence type="ECO:0000256" key="10">
    <source>
        <dbReference type="RuleBase" id="RU079119"/>
    </source>
</evidence>